<dbReference type="EMBL" id="FNFO01000001">
    <property type="protein sequence ID" value="SDJ95050.1"/>
    <property type="molecule type" value="Genomic_DNA"/>
</dbReference>
<organism evidence="11 12">
    <name type="scientific">Catalinimonas alkaloidigena</name>
    <dbReference type="NCBI Taxonomy" id="1075417"/>
    <lineage>
        <taxon>Bacteria</taxon>
        <taxon>Pseudomonadati</taxon>
        <taxon>Bacteroidota</taxon>
        <taxon>Cytophagia</taxon>
        <taxon>Cytophagales</taxon>
        <taxon>Catalimonadaceae</taxon>
        <taxon>Catalinimonas</taxon>
    </lineage>
</organism>
<evidence type="ECO:0000256" key="3">
    <source>
        <dbReference type="ARBA" id="ARBA00012856"/>
    </source>
</evidence>
<dbReference type="GO" id="GO:0005829">
    <property type="term" value="C:cytosol"/>
    <property type="evidence" value="ECO:0007669"/>
    <property type="project" value="TreeGrafter"/>
</dbReference>
<dbReference type="GO" id="GO:0006730">
    <property type="term" value="P:one-carbon metabolic process"/>
    <property type="evidence" value="ECO:0007669"/>
    <property type="project" value="UniProtKB-KW"/>
</dbReference>
<dbReference type="Gene3D" id="3.40.430.10">
    <property type="entry name" value="Dihydrofolate Reductase, subunit A"/>
    <property type="match status" value="1"/>
</dbReference>
<name>A0A1G8XZ34_9BACT</name>
<dbReference type="GO" id="GO:0046655">
    <property type="term" value="P:folic acid metabolic process"/>
    <property type="evidence" value="ECO:0007669"/>
    <property type="project" value="TreeGrafter"/>
</dbReference>
<dbReference type="GO" id="GO:0046654">
    <property type="term" value="P:tetrahydrofolate biosynthetic process"/>
    <property type="evidence" value="ECO:0007669"/>
    <property type="project" value="UniProtKB-UniPathway"/>
</dbReference>
<feature type="domain" description="DHFR" evidence="10">
    <location>
        <begin position="2"/>
        <end position="164"/>
    </location>
</feature>
<dbReference type="InterPro" id="IPR012259">
    <property type="entry name" value="DHFR"/>
</dbReference>
<dbReference type="EC" id="1.5.1.3" evidence="3 8"/>
<dbReference type="InterPro" id="IPR017925">
    <property type="entry name" value="DHFR_CS"/>
</dbReference>
<comment type="catalytic activity">
    <reaction evidence="8">
        <text>(6S)-5,6,7,8-tetrahydrofolate + NADP(+) = 7,8-dihydrofolate + NADPH + H(+)</text>
        <dbReference type="Rhea" id="RHEA:15009"/>
        <dbReference type="ChEBI" id="CHEBI:15378"/>
        <dbReference type="ChEBI" id="CHEBI:57451"/>
        <dbReference type="ChEBI" id="CHEBI:57453"/>
        <dbReference type="ChEBI" id="CHEBI:57783"/>
        <dbReference type="ChEBI" id="CHEBI:58349"/>
        <dbReference type="EC" id="1.5.1.3"/>
    </reaction>
</comment>
<dbReference type="GO" id="GO:0046452">
    <property type="term" value="P:dihydrofolate metabolic process"/>
    <property type="evidence" value="ECO:0007669"/>
    <property type="project" value="TreeGrafter"/>
</dbReference>
<evidence type="ECO:0000256" key="2">
    <source>
        <dbReference type="ARBA" id="ARBA00009539"/>
    </source>
</evidence>
<evidence type="ECO:0000256" key="7">
    <source>
        <dbReference type="ARBA" id="ARBA00025067"/>
    </source>
</evidence>
<evidence type="ECO:0000256" key="1">
    <source>
        <dbReference type="ARBA" id="ARBA00004903"/>
    </source>
</evidence>
<dbReference type="PRINTS" id="PR00070">
    <property type="entry name" value="DHFR"/>
</dbReference>
<gene>
    <name evidence="11" type="ORF">SAMN05421823_101500</name>
</gene>
<dbReference type="RefSeq" id="WP_176955871.1">
    <property type="nucleotide sequence ID" value="NZ_FNFO01000001.1"/>
</dbReference>
<keyword evidence="5 8" id="KW-0521">NADP</keyword>
<dbReference type="STRING" id="1075417.SAMN05421823_101500"/>
<keyword evidence="4 8" id="KW-0554">One-carbon metabolism</keyword>
<dbReference type="PROSITE" id="PS51330">
    <property type="entry name" value="DHFR_2"/>
    <property type="match status" value="1"/>
</dbReference>
<dbReference type="InterPro" id="IPR024072">
    <property type="entry name" value="DHFR-like_dom_sf"/>
</dbReference>
<dbReference type="Pfam" id="PF00186">
    <property type="entry name" value="DHFR_1"/>
    <property type="match status" value="1"/>
</dbReference>
<dbReference type="CDD" id="cd00209">
    <property type="entry name" value="DHFR"/>
    <property type="match status" value="1"/>
</dbReference>
<keyword evidence="6 8" id="KW-0560">Oxidoreductase</keyword>
<dbReference type="SUPFAM" id="SSF53597">
    <property type="entry name" value="Dihydrofolate reductase-like"/>
    <property type="match status" value="1"/>
</dbReference>
<dbReference type="PROSITE" id="PS00075">
    <property type="entry name" value="DHFR_1"/>
    <property type="match status" value="1"/>
</dbReference>
<evidence type="ECO:0000256" key="6">
    <source>
        <dbReference type="ARBA" id="ARBA00023002"/>
    </source>
</evidence>
<proteinExistence type="inferred from homology"/>
<dbReference type="InterPro" id="IPR001796">
    <property type="entry name" value="DHFR_dom"/>
</dbReference>
<dbReference type="GO" id="GO:0004146">
    <property type="term" value="F:dihydrofolate reductase activity"/>
    <property type="evidence" value="ECO:0007669"/>
    <property type="project" value="UniProtKB-EC"/>
</dbReference>
<evidence type="ECO:0000256" key="8">
    <source>
        <dbReference type="PIRNR" id="PIRNR000194"/>
    </source>
</evidence>
<evidence type="ECO:0000313" key="11">
    <source>
        <dbReference type="EMBL" id="SDJ95050.1"/>
    </source>
</evidence>
<dbReference type="PANTHER" id="PTHR48069">
    <property type="entry name" value="DIHYDROFOLATE REDUCTASE"/>
    <property type="match status" value="1"/>
</dbReference>
<dbReference type="Proteomes" id="UP000198510">
    <property type="component" value="Unassembled WGS sequence"/>
</dbReference>
<evidence type="ECO:0000259" key="10">
    <source>
        <dbReference type="PROSITE" id="PS51330"/>
    </source>
</evidence>
<comment type="pathway">
    <text evidence="1 8">Cofactor biosynthesis; tetrahydrofolate biosynthesis; 5,6,7,8-tetrahydrofolate from 7,8-dihydrofolate: step 1/1.</text>
</comment>
<accession>A0A1G8XZ34</accession>
<dbReference type="PIRSF" id="PIRSF000194">
    <property type="entry name" value="DHFR"/>
    <property type="match status" value="1"/>
</dbReference>
<comment type="similarity">
    <text evidence="2 8 9">Belongs to the dihydrofolate reductase family.</text>
</comment>
<keyword evidence="12" id="KW-1185">Reference proteome</keyword>
<comment type="function">
    <text evidence="7 8">Key enzyme in folate metabolism. Catalyzes an essential reaction for de novo glycine and purine synthesis, and for DNA precursor synthesis.</text>
</comment>
<sequence>MILSIIAAVADNGVIGKDNDLPWHLPDDLRFFKRTTLGHYCLMGRKVFESFGGKALPRRPNVVITRNPYYQAPGAVVVHSLKEALALARHFAPEEEVFVLGGGEIYVQSLDLVDKLYLTHIHADIEGDTYFPDWQPDRWTRVWHEDHPADDCHAHPFTFALYERKK</sequence>
<evidence type="ECO:0000256" key="5">
    <source>
        <dbReference type="ARBA" id="ARBA00022857"/>
    </source>
</evidence>
<protein>
    <recommendedName>
        <fullName evidence="3 8">Dihydrofolate reductase</fullName>
        <ecNumber evidence="3 8">1.5.1.3</ecNumber>
    </recommendedName>
</protein>
<dbReference type="GO" id="GO:0070401">
    <property type="term" value="F:NADP+ binding"/>
    <property type="evidence" value="ECO:0007669"/>
    <property type="project" value="UniProtKB-ARBA"/>
</dbReference>
<evidence type="ECO:0000313" key="12">
    <source>
        <dbReference type="Proteomes" id="UP000198510"/>
    </source>
</evidence>
<dbReference type="FunFam" id="3.40.430.10:FF:000001">
    <property type="entry name" value="Dihydrofolate reductase"/>
    <property type="match status" value="1"/>
</dbReference>
<reference evidence="11 12" key="1">
    <citation type="submission" date="2016-10" db="EMBL/GenBank/DDBJ databases">
        <authorList>
            <person name="de Groot N.N."/>
        </authorList>
    </citation>
    <scope>NUCLEOTIDE SEQUENCE [LARGE SCALE GENOMIC DNA]</scope>
    <source>
        <strain evidence="11 12">DSM 25186</strain>
    </source>
</reference>
<evidence type="ECO:0000256" key="4">
    <source>
        <dbReference type="ARBA" id="ARBA00022563"/>
    </source>
</evidence>
<dbReference type="AlphaFoldDB" id="A0A1G8XZ34"/>
<dbReference type="UniPathway" id="UPA00077">
    <property type="reaction ID" value="UER00158"/>
</dbReference>
<evidence type="ECO:0000256" key="9">
    <source>
        <dbReference type="RuleBase" id="RU004474"/>
    </source>
</evidence>
<dbReference type="PANTHER" id="PTHR48069:SF3">
    <property type="entry name" value="DIHYDROFOLATE REDUCTASE"/>
    <property type="match status" value="1"/>
</dbReference>